<dbReference type="Pfam" id="PF13439">
    <property type="entry name" value="Glyco_transf_4"/>
    <property type="match status" value="1"/>
</dbReference>
<protein>
    <submittedName>
        <fullName evidence="4">Mannosyltransferase, putative</fullName>
    </submittedName>
</protein>
<dbReference type="eggNOG" id="COG0438">
    <property type="taxonomic scope" value="Bacteria"/>
</dbReference>
<feature type="domain" description="Glycosyltransferase subfamily 4-like N-terminal" evidence="3">
    <location>
        <begin position="16"/>
        <end position="175"/>
    </location>
</feature>
<keyword evidence="4" id="KW-0328">Glycosyltransferase</keyword>
<evidence type="ECO:0000313" key="5">
    <source>
        <dbReference type="Proteomes" id="UP000008514"/>
    </source>
</evidence>
<dbReference type="HOGENOM" id="CLU_009583_27_5_10"/>
<keyword evidence="5" id="KW-1185">Reference proteome</keyword>
<evidence type="ECO:0000259" key="2">
    <source>
        <dbReference type="Pfam" id="PF00534"/>
    </source>
</evidence>
<evidence type="ECO:0000259" key="3">
    <source>
        <dbReference type="Pfam" id="PF13439"/>
    </source>
</evidence>
<dbReference type="STRING" id="313595.P700755_000634"/>
<keyword evidence="1" id="KW-0808">Transferase</keyword>
<dbReference type="InterPro" id="IPR028098">
    <property type="entry name" value="Glyco_trans_4-like_N"/>
</dbReference>
<dbReference type="Gene3D" id="3.40.50.2000">
    <property type="entry name" value="Glycogen Phosphorylase B"/>
    <property type="match status" value="2"/>
</dbReference>
<dbReference type="CDD" id="cd03809">
    <property type="entry name" value="GT4_MtfB-like"/>
    <property type="match status" value="1"/>
</dbReference>
<dbReference type="OrthoDB" id="9801609at2"/>
<dbReference type="PANTHER" id="PTHR46401:SF2">
    <property type="entry name" value="GLYCOSYLTRANSFERASE WBBK-RELATED"/>
    <property type="match status" value="1"/>
</dbReference>
<accession>K4IB51</accession>
<dbReference type="KEGG" id="ptq:P700755_000634"/>
<reference evidence="4" key="1">
    <citation type="submission" date="2006-03" db="EMBL/GenBank/DDBJ databases">
        <authorList>
            <person name="Bowman J."/>
            <person name="Ferriera S."/>
            <person name="Johnson J."/>
            <person name="Kravitz S."/>
            <person name="Halpern A."/>
            <person name="Remington K."/>
            <person name="Beeson K."/>
            <person name="Tran B."/>
            <person name="Rogers Y.-H."/>
            <person name="Friedman R."/>
            <person name="Venter J.C."/>
        </authorList>
    </citation>
    <scope>NUCLEOTIDE SEQUENCE [LARGE SCALE GENOMIC DNA]</scope>
    <source>
        <strain evidence="4">ATCC 700755</strain>
    </source>
</reference>
<dbReference type="SUPFAM" id="SSF53756">
    <property type="entry name" value="UDP-Glycosyltransferase/glycogen phosphorylase"/>
    <property type="match status" value="1"/>
</dbReference>
<dbReference type="Proteomes" id="UP000008514">
    <property type="component" value="Chromosome"/>
</dbReference>
<organism evidence="4 5">
    <name type="scientific">Psychroflexus torquis (strain ATCC 700755 / CIP 106069 / ACAM 623)</name>
    <dbReference type="NCBI Taxonomy" id="313595"/>
    <lineage>
        <taxon>Bacteria</taxon>
        <taxon>Pseudomonadati</taxon>
        <taxon>Bacteroidota</taxon>
        <taxon>Flavobacteriia</taxon>
        <taxon>Flavobacteriales</taxon>
        <taxon>Flavobacteriaceae</taxon>
        <taxon>Psychroflexus</taxon>
    </lineage>
</organism>
<evidence type="ECO:0000313" key="4">
    <source>
        <dbReference type="EMBL" id="AFU67654.1"/>
    </source>
</evidence>
<name>K4IB51_PSYTT</name>
<dbReference type="GO" id="GO:0009103">
    <property type="term" value="P:lipopolysaccharide biosynthetic process"/>
    <property type="evidence" value="ECO:0007669"/>
    <property type="project" value="TreeGrafter"/>
</dbReference>
<sequence length="371" mass="42813">MIIGYEAKRYFHNSTGLGNYARSLVNNLAKYYPQHEFILYNPRPSNSFEIPLEFGNEIHEIRPEGFINKKLHPLWRSYNVSKRLKNDHLDLFHGLSGEIPRNIPDGISKVLTIHDLIFLRFPDLYNPIDRTIYYHKFKRSANEADLVVAISEQTKKDIIKYLGVSESKIKVIYQGCRDIFKLDFDENEIQSVKLNYNLPKDFILYVGTIEKRKNLLSIVQAIKNIDTHLVVVGRKTKYYNEVESYIQKNNLEKKVIFLNHVNDSSLAIIYKLAKVFLLPSFFEGFGIPIIEALYSGTPVITSKGGCLEEAGGPHSVYVEPSDVNSIKEAIINVLSDPKLRSDMISKGLKYSKNFDDDLLVRHWFDLYKSLI</sequence>
<dbReference type="Pfam" id="PF00534">
    <property type="entry name" value="Glycos_transf_1"/>
    <property type="match status" value="1"/>
</dbReference>
<dbReference type="AlphaFoldDB" id="K4IB51"/>
<dbReference type="GO" id="GO:0016757">
    <property type="term" value="F:glycosyltransferase activity"/>
    <property type="evidence" value="ECO:0007669"/>
    <property type="project" value="UniProtKB-KW"/>
</dbReference>
<evidence type="ECO:0000256" key="1">
    <source>
        <dbReference type="ARBA" id="ARBA00022679"/>
    </source>
</evidence>
<dbReference type="InterPro" id="IPR001296">
    <property type="entry name" value="Glyco_trans_1"/>
</dbReference>
<reference evidence="4" key="2">
    <citation type="submission" date="2012-09" db="EMBL/GenBank/DDBJ databases">
        <title>The complete sequence of Psychroflexus torquis an extreme psychrophile from sea-ice that is stimulated by light.</title>
        <authorList>
            <person name="Feng S."/>
            <person name="Powell S.M."/>
            <person name="Bowman J.P."/>
        </authorList>
    </citation>
    <scope>NUCLEOTIDE SEQUENCE [LARGE SCALE GENOMIC DNA]</scope>
    <source>
        <strain evidence="4">ATCC 700755</strain>
    </source>
</reference>
<dbReference type="PANTHER" id="PTHR46401">
    <property type="entry name" value="GLYCOSYLTRANSFERASE WBBK-RELATED"/>
    <property type="match status" value="1"/>
</dbReference>
<dbReference type="EMBL" id="CP003879">
    <property type="protein sequence ID" value="AFU67654.1"/>
    <property type="molecule type" value="Genomic_DNA"/>
</dbReference>
<dbReference type="RefSeq" id="WP_015023271.1">
    <property type="nucleotide sequence ID" value="NC_018721.1"/>
</dbReference>
<proteinExistence type="predicted"/>
<feature type="domain" description="Glycosyl transferase family 1" evidence="2">
    <location>
        <begin position="189"/>
        <end position="347"/>
    </location>
</feature>
<gene>
    <name evidence="4" type="ordered locus">P700755_000634</name>
</gene>